<dbReference type="PANTHER" id="PTHR10696:SF25">
    <property type="entry name" value="OXIDOREDUCTASE AIM17-RELATED"/>
    <property type="match status" value="1"/>
</dbReference>
<dbReference type="Pfam" id="PF02668">
    <property type="entry name" value="TauD"/>
    <property type="match status" value="1"/>
</dbReference>
<dbReference type="InterPro" id="IPR038492">
    <property type="entry name" value="GBBH-like_N_sf"/>
</dbReference>
<dbReference type="FunFam" id="3.30.2020.30:FF:000002">
    <property type="entry name" value="Putative gamma-butyrobetaine dioxygenase"/>
    <property type="match status" value="1"/>
</dbReference>
<evidence type="ECO:0000256" key="3">
    <source>
        <dbReference type="ARBA" id="ARBA00022723"/>
    </source>
</evidence>
<dbReference type="GO" id="GO:0005739">
    <property type="term" value="C:mitochondrion"/>
    <property type="evidence" value="ECO:0007669"/>
    <property type="project" value="TreeGrafter"/>
</dbReference>
<keyword evidence="4" id="KW-0223">Dioxygenase</keyword>
<dbReference type="GO" id="GO:0016706">
    <property type="term" value="F:2-oxoglutarate-dependent dioxygenase activity"/>
    <property type="evidence" value="ECO:0007669"/>
    <property type="project" value="UniProtKB-ARBA"/>
</dbReference>
<dbReference type="EMBL" id="CAMKVN010001212">
    <property type="protein sequence ID" value="CAI2174450.1"/>
    <property type="molecule type" value="Genomic_DNA"/>
</dbReference>
<dbReference type="Gene3D" id="3.30.2020.30">
    <property type="match status" value="1"/>
</dbReference>
<dbReference type="SUPFAM" id="SSF51197">
    <property type="entry name" value="Clavaminate synthase-like"/>
    <property type="match status" value="1"/>
</dbReference>
<dbReference type="InterPro" id="IPR042098">
    <property type="entry name" value="TauD-like_sf"/>
</dbReference>
<evidence type="ECO:0000256" key="1">
    <source>
        <dbReference type="ARBA" id="ARBA00001954"/>
    </source>
</evidence>
<protein>
    <submittedName>
        <fullName evidence="9">15152_t:CDS:1</fullName>
    </submittedName>
</protein>
<evidence type="ECO:0000313" key="10">
    <source>
        <dbReference type="Proteomes" id="UP001153678"/>
    </source>
</evidence>
<dbReference type="Proteomes" id="UP001153678">
    <property type="component" value="Unassembled WGS sequence"/>
</dbReference>
<dbReference type="PANTHER" id="PTHR10696">
    <property type="entry name" value="GAMMA-BUTYROBETAINE HYDROXYLASE-RELATED"/>
    <property type="match status" value="1"/>
</dbReference>
<evidence type="ECO:0000313" key="9">
    <source>
        <dbReference type="EMBL" id="CAI2174450.1"/>
    </source>
</evidence>
<keyword evidence="10" id="KW-1185">Reference proteome</keyword>
<keyword evidence="6" id="KW-0408">Iron</keyword>
<evidence type="ECO:0000259" key="7">
    <source>
        <dbReference type="Pfam" id="PF02668"/>
    </source>
</evidence>
<dbReference type="InterPro" id="IPR050411">
    <property type="entry name" value="AlphaKG_dependent_hydroxylases"/>
</dbReference>
<comment type="similarity">
    <text evidence="2">Belongs to the gamma-BBH/TMLD family.</text>
</comment>
<dbReference type="Pfam" id="PF06155">
    <property type="entry name" value="GBBH-like_N"/>
    <property type="match status" value="1"/>
</dbReference>
<dbReference type="InterPro" id="IPR003819">
    <property type="entry name" value="TauD/TfdA-like"/>
</dbReference>
<keyword evidence="3" id="KW-0479">Metal-binding</keyword>
<organism evidence="9 10">
    <name type="scientific">Funneliformis geosporum</name>
    <dbReference type="NCBI Taxonomy" id="1117311"/>
    <lineage>
        <taxon>Eukaryota</taxon>
        <taxon>Fungi</taxon>
        <taxon>Fungi incertae sedis</taxon>
        <taxon>Mucoromycota</taxon>
        <taxon>Glomeromycotina</taxon>
        <taxon>Glomeromycetes</taxon>
        <taxon>Glomerales</taxon>
        <taxon>Glomeraceae</taxon>
        <taxon>Funneliformis</taxon>
    </lineage>
</organism>
<evidence type="ECO:0000256" key="4">
    <source>
        <dbReference type="ARBA" id="ARBA00022964"/>
    </source>
</evidence>
<evidence type="ECO:0000256" key="2">
    <source>
        <dbReference type="ARBA" id="ARBA00008654"/>
    </source>
</evidence>
<comment type="caution">
    <text evidence="9">The sequence shown here is derived from an EMBL/GenBank/DDBJ whole genome shotgun (WGS) entry which is preliminary data.</text>
</comment>
<evidence type="ECO:0000259" key="8">
    <source>
        <dbReference type="Pfam" id="PF06155"/>
    </source>
</evidence>
<dbReference type="OrthoDB" id="406634at2759"/>
<dbReference type="AlphaFoldDB" id="A0A9W4SM92"/>
<reference evidence="9" key="1">
    <citation type="submission" date="2022-08" db="EMBL/GenBank/DDBJ databases">
        <authorList>
            <person name="Kallberg Y."/>
            <person name="Tangrot J."/>
            <person name="Rosling A."/>
        </authorList>
    </citation>
    <scope>NUCLEOTIDE SEQUENCE</scope>
    <source>
        <strain evidence="9">Wild A</strain>
    </source>
</reference>
<proteinExistence type="inferred from homology"/>
<dbReference type="GO" id="GO:0046872">
    <property type="term" value="F:metal ion binding"/>
    <property type="evidence" value="ECO:0007669"/>
    <property type="project" value="UniProtKB-KW"/>
</dbReference>
<dbReference type="InterPro" id="IPR010376">
    <property type="entry name" value="GBBH-like_N"/>
</dbReference>
<accession>A0A9W4SM92</accession>
<keyword evidence="5" id="KW-0560">Oxidoreductase</keyword>
<evidence type="ECO:0000256" key="6">
    <source>
        <dbReference type="ARBA" id="ARBA00023004"/>
    </source>
</evidence>
<name>A0A9W4SM92_9GLOM</name>
<dbReference type="Gene3D" id="3.60.130.10">
    <property type="entry name" value="Clavaminate synthase-like"/>
    <property type="match status" value="1"/>
</dbReference>
<comment type="cofactor">
    <cofactor evidence="1">
        <name>Fe(2+)</name>
        <dbReference type="ChEBI" id="CHEBI:29033"/>
    </cofactor>
</comment>
<dbReference type="GO" id="GO:0045329">
    <property type="term" value="P:carnitine biosynthetic process"/>
    <property type="evidence" value="ECO:0007669"/>
    <property type="project" value="TreeGrafter"/>
</dbReference>
<evidence type="ECO:0000256" key="5">
    <source>
        <dbReference type="ARBA" id="ARBA00023002"/>
    </source>
</evidence>
<feature type="domain" description="TauD/TfdA-like" evidence="7">
    <location>
        <begin position="167"/>
        <end position="396"/>
    </location>
</feature>
<gene>
    <name evidence="9" type="ORF">FWILDA_LOCUS6600</name>
</gene>
<sequence>MIYYYRTFQTLKNFLPYSNFHKLTSFQQIKNQRYLPKNSLSFSTNSKSLIKEIIKNQTSLLIKWSNSNSLSNYNYIWLRDNCQCPLCVHPDNRQKLLSSSEVPLDIKPISIESSLDKLEITWDNDIYPISFLHSYSTKQNILKLHYNHLKPILWDSSSIINSQNLWISYNDYMNSDKILLDSLRQLWDYGLVFIKNVPTGDDDDKGILNVAERIGNIRSTIYGKVFDVKSIPAANNIAYTRLQFLHCLKNSVTGGQSIFSDTFKAIQKLNFHHPNYFNLLTTFPLTFHYINNGHHMYYNRPAIVIDDYNDTLTVNYAPPFQGPIEFTLGSNDDENEINLIEFYRAYQQFCKFIEEPSLKFELTLKPSDLVIFANRRVLHARKSFDPQSGQRHLKEC</sequence>
<feature type="domain" description="Gamma-butyrobetaine hydroxylase-like N-terminal" evidence="8">
    <location>
        <begin position="55"/>
        <end position="125"/>
    </location>
</feature>